<comment type="caution">
    <text evidence="2">The sequence shown here is derived from an EMBL/GenBank/DDBJ whole genome shotgun (WGS) entry which is preliminary data.</text>
</comment>
<accession>A0A9P8IBZ0</accession>
<evidence type="ECO:0000256" key="1">
    <source>
        <dbReference type="SAM" id="Phobius"/>
    </source>
</evidence>
<sequence>MSAVSDKLLEPEYSSRAVIEVNEKGADELAKPIYLNPDRDLDLGISHVRLRRILYRSLDLVVLLAQRPGGLPVGYPTTEVEFGDVGYLFNPELWTTPPKAKRGAGMRKKSNTVLLYGFAVVVAILCALVNPMGPAAAALILPTLPLIGGPP</sequence>
<feature type="transmembrane region" description="Helical" evidence="1">
    <location>
        <begin position="113"/>
        <end position="141"/>
    </location>
</feature>
<gene>
    <name evidence="2" type="ORF">FGG08_004146</name>
</gene>
<protein>
    <submittedName>
        <fullName evidence="2">Uncharacterized protein</fullName>
    </submittedName>
</protein>
<organism evidence="2 3">
    <name type="scientific">Glutinoglossum americanum</name>
    <dbReference type="NCBI Taxonomy" id="1670608"/>
    <lineage>
        <taxon>Eukaryota</taxon>
        <taxon>Fungi</taxon>
        <taxon>Dikarya</taxon>
        <taxon>Ascomycota</taxon>
        <taxon>Pezizomycotina</taxon>
        <taxon>Geoglossomycetes</taxon>
        <taxon>Geoglossales</taxon>
        <taxon>Geoglossaceae</taxon>
        <taxon>Glutinoglossum</taxon>
    </lineage>
</organism>
<dbReference type="AlphaFoldDB" id="A0A9P8IBZ0"/>
<proteinExistence type="predicted"/>
<keyword evidence="1" id="KW-0472">Membrane</keyword>
<keyword evidence="1" id="KW-0812">Transmembrane</keyword>
<keyword evidence="3" id="KW-1185">Reference proteome</keyword>
<reference evidence="2" key="1">
    <citation type="submission" date="2021-03" db="EMBL/GenBank/DDBJ databases">
        <title>Comparative genomics and phylogenomic investigation of the class Geoglossomycetes provide insights into ecological specialization and systematics.</title>
        <authorList>
            <person name="Melie T."/>
            <person name="Pirro S."/>
            <person name="Miller A.N."/>
            <person name="Quandt A."/>
        </authorList>
    </citation>
    <scope>NUCLEOTIDE SEQUENCE</scope>
    <source>
        <strain evidence="2">GBOQ0MN5Z8</strain>
    </source>
</reference>
<name>A0A9P8IBZ0_9PEZI</name>
<dbReference type="Proteomes" id="UP000698800">
    <property type="component" value="Unassembled WGS sequence"/>
</dbReference>
<keyword evidence="1" id="KW-1133">Transmembrane helix</keyword>
<dbReference type="EMBL" id="JAGHQL010000080">
    <property type="protein sequence ID" value="KAH0541382.1"/>
    <property type="molecule type" value="Genomic_DNA"/>
</dbReference>
<evidence type="ECO:0000313" key="2">
    <source>
        <dbReference type="EMBL" id="KAH0541382.1"/>
    </source>
</evidence>
<evidence type="ECO:0000313" key="3">
    <source>
        <dbReference type="Proteomes" id="UP000698800"/>
    </source>
</evidence>